<protein>
    <recommendedName>
        <fullName evidence="2">Cysteine-rich venom protein</fullName>
    </recommendedName>
</protein>
<evidence type="ECO:0000256" key="3">
    <source>
        <dbReference type="SAM" id="SignalP"/>
    </source>
</evidence>
<comment type="similarity">
    <text evidence="1">Belongs to the CRISP family. Venom allergen 5-like subfamily.</text>
</comment>
<dbReference type="InterPro" id="IPR001283">
    <property type="entry name" value="CRISP-related"/>
</dbReference>
<accession>A0A646QCQ4</accession>
<evidence type="ECO:0000313" key="5">
    <source>
        <dbReference type="EMBL" id="MUP40426.1"/>
    </source>
</evidence>
<evidence type="ECO:0000256" key="1">
    <source>
        <dbReference type="ARBA" id="ARBA00009169"/>
    </source>
</evidence>
<dbReference type="Pfam" id="PF00188">
    <property type="entry name" value="CAP"/>
    <property type="match status" value="1"/>
</dbReference>
<dbReference type="InterPro" id="IPR035940">
    <property type="entry name" value="CAP_sf"/>
</dbReference>
<dbReference type="EMBL" id="GHBY01000249">
    <property type="protein sequence ID" value="MUP40426.1"/>
    <property type="molecule type" value="Transcribed_RNA"/>
</dbReference>
<dbReference type="PROSITE" id="PS01009">
    <property type="entry name" value="CRISP_1"/>
    <property type="match status" value="1"/>
</dbReference>
<name>A0A646QCQ4_9MYRI</name>
<keyword evidence="3" id="KW-0732">Signal</keyword>
<dbReference type="Gene3D" id="3.40.33.10">
    <property type="entry name" value="CAP"/>
    <property type="match status" value="1"/>
</dbReference>
<evidence type="ECO:0000256" key="2">
    <source>
        <dbReference type="ARBA" id="ARBA00032745"/>
    </source>
</evidence>
<proteinExistence type="inferred from homology"/>
<dbReference type="InterPro" id="IPR014044">
    <property type="entry name" value="CAP_dom"/>
</dbReference>
<dbReference type="InterPro" id="IPR002413">
    <property type="entry name" value="V5_allergen-like"/>
</dbReference>
<sequence>MNFLVVIAVCVALSAELFFSGLGCATSERGLDEQTKKLILDLHNKARQKVATGQQSGQPSASNMKELRWDDEIAANAQRVAEKCVFKHTPKDERKTRKYQYLGENIYIGSYPDPIPRSVSAWYGEVKDVNPAIVKSFASSGGPMIGHYTQMVWGETEALGCGYVKKADDGQALVFCQYGTGGNILSQPMYKQGSPASECKNGKSTKYQGLCQ</sequence>
<dbReference type="AlphaFoldDB" id="A0A646QCQ4"/>
<dbReference type="PANTHER" id="PTHR10334">
    <property type="entry name" value="CYSTEINE-RICH SECRETORY PROTEIN-RELATED"/>
    <property type="match status" value="1"/>
</dbReference>
<evidence type="ECO:0000259" key="4">
    <source>
        <dbReference type="SMART" id="SM00198"/>
    </source>
</evidence>
<dbReference type="SMART" id="SM00198">
    <property type="entry name" value="SCP"/>
    <property type="match status" value="1"/>
</dbReference>
<dbReference type="PRINTS" id="PR00837">
    <property type="entry name" value="V5TPXLIKE"/>
</dbReference>
<feature type="chain" id="PRO_5025011805" description="Cysteine-rich venom protein" evidence="3">
    <location>
        <begin position="26"/>
        <end position="212"/>
    </location>
</feature>
<reference evidence="5" key="1">
    <citation type="submission" date="2018-11" db="EMBL/GenBank/DDBJ databases">
        <title>Venom-gland transcriptomics and venom proteomics of the Florida green centipede (Hemiscolopendra marginata) reveal sex-based variation in a centipede venom.</title>
        <authorList>
            <person name="Nystrom G.S."/>
            <person name="Ward M.J."/>
            <person name="Ellsworth S.A."/>
            <person name="Rokyta D.R."/>
        </authorList>
    </citation>
    <scope>NUCLEOTIDE SEQUENCE</scope>
    <source>
        <tissue evidence="5">Venom gland</tissue>
    </source>
</reference>
<organism evidence="5">
    <name type="scientific">Hemiscolopendra marginata</name>
    <dbReference type="NCBI Taxonomy" id="943146"/>
    <lineage>
        <taxon>Eukaryota</taxon>
        <taxon>Metazoa</taxon>
        <taxon>Ecdysozoa</taxon>
        <taxon>Arthropoda</taxon>
        <taxon>Myriapoda</taxon>
        <taxon>Chilopoda</taxon>
        <taxon>Pleurostigmophora</taxon>
        <taxon>Scolopendromorpha</taxon>
        <taxon>Scolopendridae</taxon>
        <taxon>Hemiscolopendra</taxon>
    </lineage>
</organism>
<dbReference type="SUPFAM" id="SSF55797">
    <property type="entry name" value="PR-1-like"/>
    <property type="match status" value="1"/>
</dbReference>
<feature type="signal peptide" evidence="3">
    <location>
        <begin position="1"/>
        <end position="25"/>
    </location>
</feature>
<dbReference type="GO" id="GO:0005576">
    <property type="term" value="C:extracellular region"/>
    <property type="evidence" value="ECO:0007669"/>
    <property type="project" value="InterPro"/>
</dbReference>
<dbReference type="InterPro" id="IPR018244">
    <property type="entry name" value="Allrgn_V5/Tpx1_CS"/>
</dbReference>
<dbReference type="CDD" id="cd05380">
    <property type="entry name" value="CAP_euk"/>
    <property type="match status" value="1"/>
</dbReference>
<feature type="domain" description="SCP" evidence="4">
    <location>
        <begin position="34"/>
        <end position="186"/>
    </location>
</feature>
<dbReference type="PRINTS" id="PR00838">
    <property type="entry name" value="V5ALLERGEN"/>
</dbReference>